<gene>
    <name evidence="1" type="ORF">FLL45_01400</name>
</gene>
<accession>A0A545THF2</accession>
<evidence type="ECO:0000313" key="2">
    <source>
        <dbReference type="Proteomes" id="UP000317839"/>
    </source>
</evidence>
<dbReference type="AlphaFoldDB" id="A0A545THF2"/>
<evidence type="ECO:0000313" key="1">
    <source>
        <dbReference type="EMBL" id="TQV76642.1"/>
    </source>
</evidence>
<reference evidence="1 2" key="1">
    <citation type="submission" date="2019-06" db="EMBL/GenBank/DDBJ databases">
        <title>Draft genome of Aliikangiella marina GYP-15.</title>
        <authorList>
            <person name="Wang G."/>
        </authorList>
    </citation>
    <scope>NUCLEOTIDE SEQUENCE [LARGE SCALE GENOMIC DNA]</scope>
    <source>
        <strain evidence="1 2">GYP-15</strain>
    </source>
</reference>
<dbReference type="RefSeq" id="WP_142888002.1">
    <property type="nucleotide sequence ID" value="NZ_VIKR01000001.1"/>
</dbReference>
<dbReference type="EMBL" id="VIKR01000001">
    <property type="protein sequence ID" value="TQV76642.1"/>
    <property type="molecule type" value="Genomic_DNA"/>
</dbReference>
<dbReference type="Proteomes" id="UP000317839">
    <property type="component" value="Unassembled WGS sequence"/>
</dbReference>
<protein>
    <recommendedName>
        <fullName evidence="3">Nucleotide modification associated domain-containing protein</fullName>
    </recommendedName>
</protein>
<name>A0A545THF2_9GAMM</name>
<keyword evidence="2" id="KW-1185">Reference proteome</keyword>
<proteinExistence type="predicted"/>
<comment type="caution">
    <text evidence="1">The sequence shown here is derived from an EMBL/GenBank/DDBJ whole genome shotgun (WGS) entry which is preliminary data.</text>
</comment>
<evidence type="ECO:0008006" key="3">
    <source>
        <dbReference type="Google" id="ProtNLM"/>
    </source>
</evidence>
<organism evidence="1 2">
    <name type="scientific">Aliikangiella marina</name>
    <dbReference type="NCBI Taxonomy" id="1712262"/>
    <lineage>
        <taxon>Bacteria</taxon>
        <taxon>Pseudomonadati</taxon>
        <taxon>Pseudomonadota</taxon>
        <taxon>Gammaproteobacteria</taxon>
        <taxon>Oceanospirillales</taxon>
        <taxon>Pleioneaceae</taxon>
        <taxon>Aliikangiella</taxon>
    </lineage>
</organism>
<sequence length="196" mass="23296">MSRMTNNLKLHILESWYKEKRKAKYEEHLDKLKAILNQEFEKQFKKSINIYNENKELANTGYLRKRNQFIIHIRSENISIFDLSCQTFSYSKVFRNVHSIKVSSVPFCVEINEWNTYMDYNKNKKILAALKAFKRECSKIENEVQTIFMALRRTSTTKKLLTEFPGFKQYLPEQMTNNTSLISMDEVKAVNKLLEA</sequence>